<dbReference type="InterPro" id="IPR010987">
    <property type="entry name" value="Glutathione-S-Trfase_C-like"/>
</dbReference>
<evidence type="ECO:0008006" key="5">
    <source>
        <dbReference type="Google" id="ProtNLM"/>
    </source>
</evidence>
<dbReference type="PROSITE" id="PS50405">
    <property type="entry name" value="GST_CTER"/>
    <property type="match status" value="1"/>
</dbReference>
<protein>
    <recommendedName>
        <fullName evidence="5">Glutathione S-transferase</fullName>
    </recommendedName>
</protein>
<reference evidence="3 4" key="1">
    <citation type="submission" date="2018-02" db="EMBL/GenBank/DDBJ databases">
        <title>The draft genome of Phyllobacterium sp. 1N-3.</title>
        <authorList>
            <person name="Liu L."/>
            <person name="Li L."/>
            <person name="Zhang X."/>
            <person name="Wang T."/>
            <person name="Liang L."/>
        </authorList>
    </citation>
    <scope>NUCLEOTIDE SEQUENCE [LARGE SCALE GENOMIC DNA]</scope>
    <source>
        <strain evidence="3 4">1N-3</strain>
    </source>
</reference>
<organism evidence="3 4">
    <name type="scientific">Phyllobacterium phragmitis</name>
    <dbReference type="NCBI Taxonomy" id="2670329"/>
    <lineage>
        <taxon>Bacteria</taxon>
        <taxon>Pseudomonadati</taxon>
        <taxon>Pseudomonadota</taxon>
        <taxon>Alphaproteobacteria</taxon>
        <taxon>Hyphomicrobiales</taxon>
        <taxon>Phyllobacteriaceae</taxon>
        <taxon>Phyllobacterium</taxon>
    </lineage>
</organism>
<dbReference type="InterPro" id="IPR050983">
    <property type="entry name" value="GST_Omega/HSP26"/>
</dbReference>
<dbReference type="Gene3D" id="1.20.1050.10">
    <property type="match status" value="1"/>
</dbReference>
<feature type="domain" description="GST C-terminal" evidence="2">
    <location>
        <begin position="113"/>
        <end position="238"/>
    </location>
</feature>
<evidence type="ECO:0000313" key="3">
    <source>
        <dbReference type="EMBL" id="PRD45631.1"/>
    </source>
</evidence>
<name>A0A2S9IYM2_9HYPH</name>
<dbReference type="SFLD" id="SFLDG00358">
    <property type="entry name" value="Main_(cytGST)"/>
    <property type="match status" value="1"/>
</dbReference>
<dbReference type="InterPro" id="IPR036282">
    <property type="entry name" value="Glutathione-S-Trfase_C_sf"/>
</dbReference>
<dbReference type="InterPro" id="IPR004046">
    <property type="entry name" value="GST_C"/>
</dbReference>
<evidence type="ECO:0000259" key="2">
    <source>
        <dbReference type="PROSITE" id="PS50405"/>
    </source>
</evidence>
<evidence type="ECO:0000259" key="1">
    <source>
        <dbReference type="PROSITE" id="PS50404"/>
    </source>
</evidence>
<gene>
    <name evidence="3" type="ORF">C5748_00170</name>
</gene>
<dbReference type="AlphaFoldDB" id="A0A2S9IYM2"/>
<dbReference type="PANTHER" id="PTHR43968">
    <property type="match status" value="1"/>
</dbReference>
<dbReference type="Pfam" id="PF00043">
    <property type="entry name" value="GST_C"/>
    <property type="match status" value="1"/>
</dbReference>
<evidence type="ECO:0000313" key="4">
    <source>
        <dbReference type="Proteomes" id="UP000239434"/>
    </source>
</evidence>
<dbReference type="InterPro" id="IPR040079">
    <property type="entry name" value="Glutathione_S-Trfase"/>
</dbReference>
<dbReference type="Proteomes" id="UP000239434">
    <property type="component" value="Unassembled WGS sequence"/>
</dbReference>
<dbReference type="PROSITE" id="PS50404">
    <property type="entry name" value="GST_NTER"/>
    <property type="match status" value="1"/>
</dbReference>
<sequence>MMAALALSCNFRGTMSLLQIQEPPVKLYNFPWGPYPRRLTLYLTEKGIADIELIEVEFPHQPELWPEDFLLKLSPAHSLPILDTGNGILIGQSIAILEYLEERYPSPNMLGETSEERARTRELVAIFDEATSFFGLWARQGSRVNAERHTPNAEAASIGAERFASKLRVGEAKFVGPFINGSKLTIADCVAMALIEFADQFYGVPVPADCGKLAEWYSRLSNRETMRSPRYPQDMLSLAYGLPEQTQIFL</sequence>
<proteinExistence type="predicted"/>
<keyword evidence="4" id="KW-1185">Reference proteome</keyword>
<accession>A0A2S9IYM2</accession>
<dbReference type="GO" id="GO:0005737">
    <property type="term" value="C:cytoplasm"/>
    <property type="evidence" value="ECO:0007669"/>
    <property type="project" value="TreeGrafter"/>
</dbReference>
<dbReference type="Pfam" id="PF13409">
    <property type="entry name" value="GST_N_2"/>
    <property type="match status" value="1"/>
</dbReference>
<comment type="caution">
    <text evidence="3">The sequence shown here is derived from an EMBL/GenBank/DDBJ whole genome shotgun (WGS) entry which is preliminary data.</text>
</comment>
<dbReference type="SUPFAM" id="SSF47616">
    <property type="entry name" value="GST C-terminal domain-like"/>
    <property type="match status" value="1"/>
</dbReference>
<dbReference type="Gene3D" id="3.40.30.10">
    <property type="entry name" value="Glutaredoxin"/>
    <property type="match status" value="1"/>
</dbReference>
<dbReference type="EMBL" id="PVBR01000001">
    <property type="protein sequence ID" value="PRD45631.1"/>
    <property type="molecule type" value="Genomic_DNA"/>
</dbReference>
<feature type="domain" description="GST N-terminal" evidence="1">
    <location>
        <begin position="23"/>
        <end position="108"/>
    </location>
</feature>
<dbReference type="PANTHER" id="PTHR43968:SF6">
    <property type="entry name" value="GLUTATHIONE S-TRANSFERASE OMEGA"/>
    <property type="match status" value="1"/>
</dbReference>
<dbReference type="SUPFAM" id="SSF52833">
    <property type="entry name" value="Thioredoxin-like"/>
    <property type="match status" value="1"/>
</dbReference>
<dbReference type="InterPro" id="IPR036249">
    <property type="entry name" value="Thioredoxin-like_sf"/>
</dbReference>
<dbReference type="InterPro" id="IPR004045">
    <property type="entry name" value="Glutathione_S-Trfase_N"/>
</dbReference>
<dbReference type="SFLD" id="SFLDS00019">
    <property type="entry name" value="Glutathione_Transferase_(cytos"/>
    <property type="match status" value="1"/>
</dbReference>